<protein>
    <submittedName>
        <fullName evidence="2">Uncharacterized protein</fullName>
    </submittedName>
</protein>
<name>A0A645ESG3_9ZZZZ</name>
<gene>
    <name evidence="2" type="ORF">SDC9_150674</name>
</gene>
<comment type="caution">
    <text evidence="2">The sequence shown here is derived from an EMBL/GenBank/DDBJ whole genome shotgun (WGS) entry which is preliminary data.</text>
</comment>
<evidence type="ECO:0000313" key="2">
    <source>
        <dbReference type="EMBL" id="MPN03444.1"/>
    </source>
</evidence>
<sequence length="58" mass="6221">MISGKVLYALAVPAALCSMLGGYLGARFAIRGGSQKIRYVMFAVLGLLFVKFAFDVFA</sequence>
<dbReference type="EMBL" id="VSSQ01049363">
    <property type="protein sequence ID" value="MPN03444.1"/>
    <property type="molecule type" value="Genomic_DNA"/>
</dbReference>
<feature type="transmembrane region" description="Helical" evidence="1">
    <location>
        <begin position="6"/>
        <end position="25"/>
    </location>
</feature>
<accession>A0A645ESG3</accession>
<proteinExistence type="predicted"/>
<organism evidence="2">
    <name type="scientific">bioreactor metagenome</name>
    <dbReference type="NCBI Taxonomy" id="1076179"/>
    <lineage>
        <taxon>unclassified sequences</taxon>
        <taxon>metagenomes</taxon>
        <taxon>ecological metagenomes</taxon>
    </lineage>
</organism>
<dbReference type="AlphaFoldDB" id="A0A645ESG3"/>
<feature type="transmembrane region" description="Helical" evidence="1">
    <location>
        <begin position="37"/>
        <end position="54"/>
    </location>
</feature>
<keyword evidence="1" id="KW-0472">Membrane</keyword>
<evidence type="ECO:0000256" key="1">
    <source>
        <dbReference type="SAM" id="Phobius"/>
    </source>
</evidence>
<reference evidence="2" key="1">
    <citation type="submission" date="2019-08" db="EMBL/GenBank/DDBJ databases">
        <authorList>
            <person name="Kucharzyk K."/>
            <person name="Murdoch R.W."/>
            <person name="Higgins S."/>
            <person name="Loffler F."/>
        </authorList>
    </citation>
    <scope>NUCLEOTIDE SEQUENCE</scope>
</reference>
<keyword evidence="1" id="KW-0812">Transmembrane</keyword>
<keyword evidence="1" id="KW-1133">Transmembrane helix</keyword>